<dbReference type="RefSeq" id="WP_117273713.1">
    <property type="nucleotide sequence ID" value="NZ_LS992154.1"/>
</dbReference>
<dbReference type="AlphaFoldDB" id="A0A3B0PU75"/>
<sequence>MKKYIYQWLVCMTLSTVMSQGFANTPSGMQRMNDSQTFMNLDDVKAYLDTRGFVETRKRGGVLKLAGDVRVKWIHAREDIKTPPTQPDKYKPLPINRYRSEFNLYVDYNADRTWLTSEMSWAAIAGGESSAAGMDIDRAFLGYRFYQNSESRTELFGEIGRSSLGSIFESEVQFNSNFDGLHLYATRRFSQCFPYNVIIHGGPFVVNMAKKHYAWVVEGIVNKLPGNFSVKCSVIDWNSFSPSEAPDPAKTATGPVAANLKYKYCVWQWLVGKHSELPWFHGKKKPLYVYGAYLINTLAKATTTTLNEKQNKAWFVGGTLGRLRKAGDWSATLRYEYVEALAIPEIDVSGIGRGNQLKYWFAQAIAGKYDPKEANGFTNYKGASYLLMYGITDCLSFRAYGAYSKPADSRLGSDFTYRKFDLGLISAF</sequence>
<evidence type="ECO:0000313" key="3">
    <source>
        <dbReference type="Proteomes" id="UP000258476"/>
    </source>
</evidence>
<keyword evidence="1" id="KW-0732">Signal</keyword>
<dbReference type="Proteomes" id="UP000258476">
    <property type="component" value="Chromosome"/>
</dbReference>
<evidence type="ECO:0000313" key="2">
    <source>
        <dbReference type="EMBL" id="SYX08506.1"/>
    </source>
</evidence>
<gene>
    <name evidence="2" type="ORF">C834K_0016</name>
</gene>
<dbReference type="OrthoDB" id="20067at2"/>
<name>A0A3B0PU75_9CHLA</name>
<feature type="chain" id="PRO_5017301818" evidence="1">
    <location>
        <begin position="24"/>
        <end position="428"/>
    </location>
</feature>
<reference evidence="3" key="1">
    <citation type="submission" date="2017-11" db="EMBL/GenBank/DDBJ databases">
        <authorList>
            <person name="Seth-Smith MB H."/>
        </authorList>
    </citation>
    <scope>NUCLEOTIDE SEQUENCE [LARGE SCALE GENOMIC DNA]</scope>
</reference>
<accession>A0A3B0PU75</accession>
<proteinExistence type="predicted"/>
<evidence type="ECO:0000256" key="1">
    <source>
        <dbReference type="SAM" id="SignalP"/>
    </source>
</evidence>
<feature type="signal peptide" evidence="1">
    <location>
        <begin position="1"/>
        <end position="23"/>
    </location>
</feature>
<dbReference type="EMBL" id="LS992154">
    <property type="protein sequence ID" value="SYX08506.1"/>
    <property type="molecule type" value="Genomic_DNA"/>
</dbReference>
<organism evidence="2 3">
    <name type="scientific">Chlamydia poikilotherma</name>
    <dbReference type="NCBI Taxonomy" id="1967783"/>
    <lineage>
        <taxon>Bacteria</taxon>
        <taxon>Pseudomonadati</taxon>
        <taxon>Chlamydiota</taxon>
        <taxon>Chlamydiia</taxon>
        <taxon>Chlamydiales</taxon>
        <taxon>Chlamydiaceae</taxon>
        <taxon>Chlamydia/Chlamydophila group</taxon>
        <taxon>Chlamydia</taxon>
    </lineage>
</organism>
<keyword evidence="3" id="KW-1185">Reference proteome</keyword>
<dbReference type="KEGG" id="chla:C834K_0016"/>
<protein>
    <submittedName>
        <fullName evidence="2">Uncharacterized protein</fullName>
    </submittedName>
</protein>